<gene>
    <name evidence="1" type="primary">VvCHDp000001_687</name>
    <name evidence="1" type="ORF">CK203_000155</name>
</gene>
<dbReference type="Proteomes" id="UP000288805">
    <property type="component" value="Unassembled WGS sequence"/>
</dbReference>
<dbReference type="EMBL" id="QGNW01000001">
    <property type="protein sequence ID" value="RVX23912.1"/>
    <property type="molecule type" value="Genomic_DNA"/>
</dbReference>
<evidence type="ECO:0000313" key="2">
    <source>
        <dbReference type="Proteomes" id="UP000288805"/>
    </source>
</evidence>
<dbReference type="PANTHER" id="PTHR33116:SF78">
    <property type="entry name" value="OS12G0587133 PROTEIN"/>
    <property type="match status" value="1"/>
</dbReference>
<reference evidence="1 2" key="1">
    <citation type="journal article" date="2018" name="PLoS Genet.">
        <title>Population sequencing reveals clonal diversity and ancestral inbreeding in the grapevine cultivar Chardonnay.</title>
        <authorList>
            <person name="Roach M.J."/>
            <person name="Johnson D.L."/>
            <person name="Bohlmann J."/>
            <person name="van Vuuren H.J."/>
            <person name="Jones S.J."/>
            <person name="Pretorius I.S."/>
            <person name="Schmidt S.A."/>
            <person name="Borneman A.R."/>
        </authorList>
    </citation>
    <scope>NUCLEOTIDE SEQUENCE [LARGE SCALE GENOMIC DNA]</scope>
    <source>
        <strain evidence="2">cv. Chardonnay</strain>
        <tissue evidence="1">Leaf</tissue>
    </source>
</reference>
<proteinExistence type="predicted"/>
<dbReference type="AlphaFoldDB" id="A0A438KRT9"/>
<organism evidence="1 2">
    <name type="scientific">Vitis vinifera</name>
    <name type="common">Grape</name>
    <dbReference type="NCBI Taxonomy" id="29760"/>
    <lineage>
        <taxon>Eukaryota</taxon>
        <taxon>Viridiplantae</taxon>
        <taxon>Streptophyta</taxon>
        <taxon>Embryophyta</taxon>
        <taxon>Tracheophyta</taxon>
        <taxon>Spermatophyta</taxon>
        <taxon>Magnoliopsida</taxon>
        <taxon>eudicotyledons</taxon>
        <taxon>Gunneridae</taxon>
        <taxon>Pentapetalae</taxon>
        <taxon>rosids</taxon>
        <taxon>Vitales</taxon>
        <taxon>Vitaceae</taxon>
        <taxon>Viteae</taxon>
        <taxon>Vitis</taxon>
    </lineage>
</organism>
<name>A0A438KRT9_VITVI</name>
<accession>A0A438KRT9</accession>
<evidence type="ECO:0000313" key="1">
    <source>
        <dbReference type="EMBL" id="RVX23912.1"/>
    </source>
</evidence>
<dbReference type="PANTHER" id="PTHR33116">
    <property type="entry name" value="REVERSE TRANSCRIPTASE ZINC-BINDING DOMAIN-CONTAINING PROTEIN-RELATED-RELATED"/>
    <property type="match status" value="1"/>
</dbReference>
<sequence length="486" mass="53835">MEDVDKAVVLFGCNVGRFPTSYLHLPFGAPHRSIGVWDVIEERFKRKLVAWKKQYLSKGDRLVLIKSTLSSLPIYFMPFFVIPKKVNQVRENSKELLWRDTEERRKFHLVNWVEVCKNKKHGGLGLRHLEGLNQAFLGKWLWRFSLERESLWRKVILGKFGEVEGGWITREDVYPTLFRLSSHKNAIVVDVWGKGGGGGGYWEVSFGRLFQDWELKEAKIALNLVVNNFWVGLGVPGFNEKSSPIIEIQGTGEEENNNLAVGSDLLILIAAGVCTDSQNGAVSSSPLLVTPPAPHADPYKSEKFQTLTPHSWPAHNCDSRAHNTPQKTPNLRFPQRVRPHLQTRRPTWMHGDMNRDLEHSGAAALTYKFGESASPVVVGRGELALQELDHVVETSSGVLDALGDGWGCGRGGGAEVIVGGGVVEAVEEFGGAIAAVVGTVGRVEIERWENVVFLSGVFVHGVLTGVKLKLMETAGGEDIGREKGNY</sequence>
<protein>
    <submittedName>
        <fullName evidence="1">Putative ribonuclease H protein</fullName>
    </submittedName>
</protein>
<comment type="caution">
    <text evidence="1">The sequence shown here is derived from an EMBL/GenBank/DDBJ whole genome shotgun (WGS) entry which is preliminary data.</text>
</comment>